<comment type="caution">
    <text evidence="2">The sequence shown here is derived from an EMBL/GenBank/DDBJ whole genome shotgun (WGS) entry which is preliminary data.</text>
</comment>
<dbReference type="Pfam" id="PF01850">
    <property type="entry name" value="PIN"/>
    <property type="match status" value="1"/>
</dbReference>
<protein>
    <recommendedName>
        <fullName evidence="1">PIN domain-containing protein</fullName>
    </recommendedName>
</protein>
<name>A0A1F5MGC8_9BACT</name>
<organism evidence="2 3">
    <name type="scientific">Candidatus Daviesbacteria bacterium RIFCSPLOWO2_02_FULL_36_7</name>
    <dbReference type="NCBI Taxonomy" id="1797792"/>
    <lineage>
        <taxon>Bacteria</taxon>
        <taxon>Candidatus Daviesiibacteriota</taxon>
    </lineage>
</organism>
<evidence type="ECO:0000259" key="1">
    <source>
        <dbReference type="SMART" id="SM00670"/>
    </source>
</evidence>
<dbReference type="Gene3D" id="3.40.50.1010">
    <property type="entry name" value="5'-nuclease"/>
    <property type="match status" value="1"/>
</dbReference>
<sequence length="123" mass="14107">MAKLIDTNLIIRFLLKDNLTQAEAAKTILTQSDEDLILPDIAVAEVVWVLQSVYEFKKQEVIEKIFELLKLSSLIINSSLLTNSLVIYQNHHISFVDAYLMAYCEYYKLAGIYSFDKGLDKVK</sequence>
<dbReference type="Proteomes" id="UP000178859">
    <property type="component" value="Unassembled WGS sequence"/>
</dbReference>
<feature type="non-terminal residue" evidence="2">
    <location>
        <position position="123"/>
    </location>
</feature>
<feature type="domain" description="PIN" evidence="1">
    <location>
        <begin position="1"/>
        <end position="121"/>
    </location>
</feature>
<gene>
    <name evidence="2" type="ORF">A3I48_01670</name>
</gene>
<dbReference type="AlphaFoldDB" id="A0A1F5MGC8"/>
<proteinExistence type="predicted"/>
<evidence type="ECO:0000313" key="2">
    <source>
        <dbReference type="EMBL" id="OGE64414.1"/>
    </source>
</evidence>
<dbReference type="InterPro" id="IPR029060">
    <property type="entry name" value="PIN-like_dom_sf"/>
</dbReference>
<evidence type="ECO:0000313" key="3">
    <source>
        <dbReference type="Proteomes" id="UP000178859"/>
    </source>
</evidence>
<reference evidence="2 3" key="1">
    <citation type="journal article" date="2016" name="Nat. Commun.">
        <title>Thousands of microbial genomes shed light on interconnected biogeochemical processes in an aquifer system.</title>
        <authorList>
            <person name="Anantharaman K."/>
            <person name="Brown C.T."/>
            <person name="Hug L.A."/>
            <person name="Sharon I."/>
            <person name="Castelle C.J."/>
            <person name="Probst A.J."/>
            <person name="Thomas B.C."/>
            <person name="Singh A."/>
            <person name="Wilkins M.J."/>
            <person name="Karaoz U."/>
            <person name="Brodie E.L."/>
            <person name="Williams K.H."/>
            <person name="Hubbard S.S."/>
            <person name="Banfield J.F."/>
        </authorList>
    </citation>
    <scope>NUCLEOTIDE SEQUENCE [LARGE SCALE GENOMIC DNA]</scope>
</reference>
<dbReference type="EMBL" id="MFDT01000064">
    <property type="protein sequence ID" value="OGE64414.1"/>
    <property type="molecule type" value="Genomic_DNA"/>
</dbReference>
<accession>A0A1F5MGC8</accession>
<dbReference type="SUPFAM" id="SSF88723">
    <property type="entry name" value="PIN domain-like"/>
    <property type="match status" value="1"/>
</dbReference>
<dbReference type="InterPro" id="IPR002716">
    <property type="entry name" value="PIN_dom"/>
</dbReference>
<dbReference type="SMART" id="SM00670">
    <property type="entry name" value="PINc"/>
    <property type="match status" value="1"/>
</dbReference>